<gene>
    <name evidence="1" type="ORF">KIN20_003498</name>
</gene>
<protein>
    <submittedName>
        <fullName evidence="1">Uncharacterized protein</fullName>
    </submittedName>
</protein>
<keyword evidence="2" id="KW-1185">Reference proteome</keyword>
<reference evidence="1" key="1">
    <citation type="submission" date="2021-06" db="EMBL/GenBank/DDBJ databases">
        <title>Parelaphostrongylus tenuis whole genome reference sequence.</title>
        <authorList>
            <person name="Garwood T.J."/>
            <person name="Larsen P.A."/>
            <person name="Fountain-Jones N.M."/>
            <person name="Garbe J.R."/>
            <person name="Macchietto M.G."/>
            <person name="Kania S.A."/>
            <person name="Gerhold R.W."/>
            <person name="Richards J.E."/>
            <person name="Wolf T.M."/>
        </authorList>
    </citation>
    <scope>NUCLEOTIDE SEQUENCE</scope>
    <source>
        <strain evidence="1">MNPRO001-30</strain>
        <tissue evidence="1">Meninges</tissue>
    </source>
</reference>
<accession>A0AAD5LWV0</accession>
<name>A0AAD5LWV0_PARTN</name>
<sequence>MHYGLSSRDARRDRSCVAVVPTRSKCIPPCITSNSNSNTELTNEQIWLLMMHQRLLGSNATFASERINEA</sequence>
<organism evidence="1 2">
    <name type="scientific">Parelaphostrongylus tenuis</name>
    <name type="common">Meningeal worm</name>
    <dbReference type="NCBI Taxonomy" id="148309"/>
    <lineage>
        <taxon>Eukaryota</taxon>
        <taxon>Metazoa</taxon>
        <taxon>Ecdysozoa</taxon>
        <taxon>Nematoda</taxon>
        <taxon>Chromadorea</taxon>
        <taxon>Rhabditida</taxon>
        <taxon>Rhabditina</taxon>
        <taxon>Rhabditomorpha</taxon>
        <taxon>Strongyloidea</taxon>
        <taxon>Metastrongylidae</taxon>
        <taxon>Parelaphostrongylus</taxon>
    </lineage>
</organism>
<dbReference type="EMBL" id="JAHQIW010000455">
    <property type="protein sequence ID" value="KAJ1348242.1"/>
    <property type="molecule type" value="Genomic_DNA"/>
</dbReference>
<comment type="caution">
    <text evidence="1">The sequence shown here is derived from an EMBL/GenBank/DDBJ whole genome shotgun (WGS) entry which is preliminary data.</text>
</comment>
<dbReference type="Proteomes" id="UP001196413">
    <property type="component" value="Unassembled WGS sequence"/>
</dbReference>
<proteinExistence type="predicted"/>
<evidence type="ECO:0000313" key="2">
    <source>
        <dbReference type="Proteomes" id="UP001196413"/>
    </source>
</evidence>
<dbReference type="AlphaFoldDB" id="A0AAD5LWV0"/>
<evidence type="ECO:0000313" key="1">
    <source>
        <dbReference type="EMBL" id="KAJ1348242.1"/>
    </source>
</evidence>